<feature type="non-terminal residue" evidence="1">
    <location>
        <position position="1"/>
    </location>
</feature>
<feature type="non-terminal residue" evidence="1">
    <location>
        <position position="40"/>
    </location>
</feature>
<keyword evidence="2" id="KW-1185">Reference proteome</keyword>
<organism evidence="1 2">
    <name type="scientific">Racocetra persica</name>
    <dbReference type="NCBI Taxonomy" id="160502"/>
    <lineage>
        <taxon>Eukaryota</taxon>
        <taxon>Fungi</taxon>
        <taxon>Fungi incertae sedis</taxon>
        <taxon>Mucoromycota</taxon>
        <taxon>Glomeromycotina</taxon>
        <taxon>Glomeromycetes</taxon>
        <taxon>Diversisporales</taxon>
        <taxon>Gigasporaceae</taxon>
        <taxon>Racocetra</taxon>
    </lineage>
</organism>
<accession>A0ACA9RM86</accession>
<reference evidence="1" key="1">
    <citation type="submission" date="2021-06" db="EMBL/GenBank/DDBJ databases">
        <authorList>
            <person name="Kallberg Y."/>
            <person name="Tangrot J."/>
            <person name="Rosling A."/>
        </authorList>
    </citation>
    <scope>NUCLEOTIDE SEQUENCE</scope>
    <source>
        <strain evidence="1">MA461A</strain>
    </source>
</reference>
<dbReference type="EMBL" id="CAJVQC010060244">
    <property type="protein sequence ID" value="CAG8800571.1"/>
    <property type="molecule type" value="Genomic_DNA"/>
</dbReference>
<sequence length="40" mass="4169">DSGVSIVHVVFGIDGVENIRDGLLQNSEICAGPLKPFGNT</sequence>
<dbReference type="Proteomes" id="UP000789920">
    <property type="component" value="Unassembled WGS sequence"/>
</dbReference>
<protein>
    <submittedName>
        <fullName evidence="1">15677_t:CDS:1</fullName>
    </submittedName>
</protein>
<gene>
    <name evidence="1" type="ORF">RPERSI_LOCUS20952</name>
</gene>
<evidence type="ECO:0000313" key="2">
    <source>
        <dbReference type="Proteomes" id="UP000789920"/>
    </source>
</evidence>
<comment type="caution">
    <text evidence="1">The sequence shown here is derived from an EMBL/GenBank/DDBJ whole genome shotgun (WGS) entry which is preliminary data.</text>
</comment>
<evidence type="ECO:0000313" key="1">
    <source>
        <dbReference type="EMBL" id="CAG8800571.1"/>
    </source>
</evidence>
<proteinExistence type="predicted"/>
<name>A0ACA9RM86_9GLOM</name>